<dbReference type="SUPFAM" id="SSF51735">
    <property type="entry name" value="NAD(P)-binding Rossmann-fold domains"/>
    <property type="match status" value="1"/>
</dbReference>
<dbReference type="GO" id="GO:0016491">
    <property type="term" value="F:oxidoreductase activity"/>
    <property type="evidence" value="ECO:0007669"/>
    <property type="project" value="UniProtKB-KW"/>
</dbReference>
<dbReference type="PANTHER" id="PTHR24321">
    <property type="entry name" value="DEHYDROGENASES, SHORT CHAIN"/>
    <property type="match status" value="1"/>
</dbReference>
<dbReference type="InterPro" id="IPR002347">
    <property type="entry name" value="SDR_fam"/>
</dbReference>
<comment type="similarity">
    <text evidence="1">Belongs to the short-chain dehydrogenases/reductases (SDR) family.</text>
</comment>
<name>A0A381SBG7_9ZZZZ</name>
<dbReference type="InterPro" id="IPR020904">
    <property type="entry name" value="Sc_DH/Rdtase_CS"/>
</dbReference>
<sequence>VESGPLTPAAKQLESPQTNTLEDYMRLENKVALISGGARGMGEVEAKLFAKEGAKVIIGDMLEDKGRKVEAQINEAGGECVFVVLDVSDEDAWQRAVNEAVSRFGKLDILVNNAGIYRAHIVEETTAAEWDQVMNINAKGVFFGTKYAIPAMREAGGGSIVNISSVAGLVGSRQTTAYTASKGAVRLFTKSTAIQYASDGIRANSVHPGTIVTPMTEGFLADSTMRQDRMDRTPLKRLGRPEDVAYGALYLASDEASFVTGSELVIDGGRTAE</sequence>
<dbReference type="NCBIfam" id="NF005559">
    <property type="entry name" value="PRK07231.1"/>
    <property type="match status" value="1"/>
</dbReference>
<protein>
    <recommendedName>
        <fullName evidence="4">Cyclopentanol dehydrogenase</fullName>
    </recommendedName>
</protein>
<dbReference type="Pfam" id="PF13561">
    <property type="entry name" value="adh_short_C2"/>
    <property type="match status" value="1"/>
</dbReference>
<dbReference type="EMBL" id="UINC01002715">
    <property type="protein sequence ID" value="SUZ99577.1"/>
    <property type="molecule type" value="Genomic_DNA"/>
</dbReference>
<dbReference type="AlphaFoldDB" id="A0A381SBG7"/>
<evidence type="ECO:0000256" key="2">
    <source>
        <dbReference type="ARBA" id="ARBA00023002"/>
    </source>
</evidence>
<evidence type="ECO:0008006" key="4">
    <source>
        <dbReference type="Google" id="ProtNLM"/>
    </source>
</evidence>
<accession>A0A381SBG7</accession>
<gene>
    <name evidence="3" type="ORF">METZ01_LOCUS52431</name>
</gene>
<proteinExistence type="inferred from homology"/>
<evidence type="ECO:0000313" key="3">
    <source>
        <dbReference type="EMBL" id="SUZ99577.1"/>
    </source>
</evidence>
<dbReference type="PROSITE" id="PS00061">
    <property type="entry name" value="ADH_SHORT"/>
    <property type="match status" value="1"/>
</dbReference>
<reference evidence="3" key="1">
    <citation type="submission" date="2018-05" db="EMBL/GenBank/DDBJ databases">
        <authorList>
            <person name="Lanie J.A."/>
            <person name="Ng W.-L."/>
            <person name="Kazmierczak K.M."/>
            <person name="Andrzejewski T.M."/>
            <person name="Davidsen T.M."/>
            <person name="Wayne K.J."/>
            <person name="Tettelin H."/>
            <person name="Glass J.I."/>
            <person name="Rusch D."/>
            <person name="Podicherti R."/>
            <person name="Tsui H.-C.T."/>
            <person name="Winkler M.E."/>
        </authorList>
    </citation>
    <scope>NUCLEOTIDE SEQUENCE</scope>
</reference>
<dbReference type="PRINTS" id="PR00081">
    <property type="entry name" value="GDHRDH"/>
</dbReference>
<dbReference type="PRINTS" id="PR00080">
    <property type="entry name" value="SDRFAMILY"/>
</dbReference>
<keyword evidence="2" id="KW-0560">Oxidoreductase</keyword>
<evidence type="ECO:0000256" key="1">
    <source>
        <dbReference type="ARBA" id="ARBA00006484"/>
    </source>
</evidence>
<feature type="non-terminal residue" evidence="3">
    <location>
        <position position="1"/>
    </location>
</feature>
<dbReference type="Gene3D" id="3.40.50.720">
    <property type="entry name" value="NAD(P)-binding Rossmann-like Domain"/>
    <property type="match status" value="1"/>
</dbReference>
<dbReference type="PANTHER" id="PTHR24321:SF15">
    <property type="entry name" value="OXIDOREDUCTASE UCPA"/>
    <property type="match status" value="1"/>
</dbReference>
<organism evidence="3">
    <name type="scientific">marine metagenome</name>
    <dbReference type="NCBI Taxonomy" id="408172"/>
    <lineage>
        <taxon>unclassified sequences</taxon>
        <taxon>metagenomes</taxon>
        <taxon>ecological metagenomes</taxon>
    </lineage>
</organism>
<dbReference type="FunFam" id="3.40.50.720:FF:000084">
    <property type="entry name" value="Short-chain dehydrogenase reductase"/>
    <property type="match status" value="1"/>
</dbReference>
<dbReference type="InterPro" id="IPR036291">
    <property type="entry name" value="NAD(P)-bd_dom_sf"/>
</dbReference>